<sequence>MQLLMRLCGDQCGDVNDSHGSYRSTSAIEASISTLPTDVQFSEAVVPVVVLSCIRCSSSSWSGINLDGNHGCYYIFCGAQPLLFFINTTGMGHSTVQHLSATLGKLDHLRQPIVHAEASHLFSRGSLQLGAELSWRGGVMLWPGATSSAKHMGSITSSRDKC</sequence>
<protein>
    <submittedName>
        <fullName evidence="1">Uncharacterized protein</fullName>
    </submittedName>
</protein>
<dbReference type="EMBL" id="GBRH01280009">
    <property type="protein sequence ID" value="JAD17886.1"/>
    <property type="molecule type" value="Transcribed_RNA"/>
</dbReference>
<organism evidence="1">
    <name type="scientific">Arundo donax</name>
    <name type="common">Giant reed</name>
    <name type="synonym">Donax arundinaceus</name>
    <dbReference type="NCBI Taxonomy" id="35708"/>
    <lineage>
        <taxon>Eukaryota</taxon>
        <taxon>Viridiplantae</taxon>
        <taxon>Streptophyta</taxon>
        <taxon>Embryophyta</taxon>
        <taxon>Tracheophyta</taxon>
        <taxon>Spermatophyta</taxon>
        <taxon>Magnoliopsida</taxon>
        <taxon>Liliopsida</taxon>
        <taxon>Poales</taxon>
        <taxon>Poaceae</taxon>
        <taxon>PACMAD clade</taxon>
        <taxon>Arundinoideae</taxon>
        <taxon>Arundineae</taxon>
        <taxon>Arundo</taxon>
    </lineage>
</organism>
<evidence type="ECO:0000313" key="1">
    <source>
        <dbReference type="EMBL" id="JAD17886.1"/>
    </source>
</evidence>
<reference evidence="1" key="2">
    <citation type="journal article" date="2015" name="Data Brief">
        <title>Shoot transcriptome of the giant reed, Arundo donax.</title>
        <authorList>
            <person name="Barrero R.A."/>
            <person name="Guerrero F.D."/>
            <person name="Moolhuijzen P."/>
            <person name="Goolsby J.A."/>
            <person name="Tidwell J."/>
            <person name="Bellgard S.E."/>
            <person name="Bellgard M.I."/>
        </authorList>
    </citation>
    <scope>NUCLEOTIDE SEQUENCE</scope>
    <source>
        <tissue evidence="1">Shoot tissue taken approximately 20 cm above the soil surface</tissue>
    </source>
</reference>
<proteinExistence type="predicted"/>
<name>A0A0A8XVH4_ARUDO</name>
<reference evidence="1" key="1">
    <citation type="submission" date="2014-09" db="EMBL/GenBank/DDBJ databases">
        <authorList>
            <person name="Magalhaes I.L.F."/>
            <person name="Oliveira U."/>
            <person name="Santos F.R."/>
            <person name="Vidigal T.H.D.A."/>
            <person name="Brescovit A.D."/>
            <person name="Santos A.J."/>
        </authorList>
    </citation>
    <scope>NUCLEOTIDE SEQUENCE</scope>
    <source>
        <tissue evidence="1">Shoot tissue taken approximately 20 cm above the soil surface</tissue>
    </source>
</reference>
<accession>A0A0A8XVH4</accession>
<dbReference type="AlphaFoldDB" id="A0A0A8XVH4"/>